<accession>A0AAN7JLZ4</accession>
<feature type="region of interest" description="Disordered" evidence="1">
    <location>
        <begin position="123"/>
        <end position="150"/>
    </location>
</feature>
<protein>
    <submittedName>
        <fullName evidence="2">Uncharacterized protein</fullName>
    </submittedName>
</protein>
<organism evidence="2 3">
    <name type="scientific">Trapa incisa</name>
    <dbReference type="NCBI Taxonomy" id="236973"/>
    <lineage>
        <taxon>Eukaryota</taxon>
        <taxon>Viridiplantae</taxon>
        <taxon>Streptophyta</taxon>
        <taxon>Embryophyta</taxon>
        <taxon>Tracheophyta</taxon>
        <taxon>Spermatophyta</taxon>
        <taxon>Magnoliopsida</taxon>
        <taxon>eudicotyledons</taxon>
        <taxon>Gunneridae</taxon>
        <taxon>Pentapetalae</taxon>
        <taxon>rosids</taxon>
        <taxon>malvids</taxon>
        <taxon>Myrtales</taxon>
        <taxon>Lythraceae</taxon>
        <taxon>Trapa</taxon>
    </lineage>
</organism>
<comment type="caution">
    <text evidence="2">The sequence shown here is derived from an EMBL/GenBank/DDBJ whole genome shotgun (WGS) entry which is preliminary data.</text>
</comment>
<dbReference type="Proteomes" id="UP001345219">
    <property type="component" value="Chromosome 12"/>
</dbReference>
<reference evidence="2 3" key="1">
    <citation type="journal article" date="2023" name="Hortic Res">
        <title>Pangenome of water caltrop reveals structural variations and asymmetric subgenome divergence after allopolyploidization.</title>
        <authorList>
            <person name="Zhang X."/>
            <person name="Chen Y."/>
            <person name="Wang L."/>
            <person name="Yuan Y."/>
            <person name="Fang M."/>
            <person name="Shi L."/>
            <person name="Lu R."/>
            <person name="Comes H.P."/>
            <person name="Ma Y."/>
            <person name="Chen Y."/>
            <person name="Huang G."/>
            <person name="Zhou Y."/>
            <person name="Zheng Z."/>
            <person name="Qiu Y."/>
        </authorList>
    </citation>
    <scope>NUCLEOTIDE SEQUENCE [LARGE SCALE GENOMIC DNA]</scope>
    <source>
        <tissue evidence="2">Roots</tissue>
    </source>
</reference>
<evidence type="ECO:0000256" key="1">
    <source>
        <dbReference type="SAM" id="MobiDB-lite"/>
    </source>
</evidence>
<evidence type="ECO:0000313" key="3">
    <source>
        <dbReference type="Proteomes" id="UP001345219"/>
    </source>
</evidence>
<proteinExistence type="predicted"/>
<dbReference type="EMBL" id="JAXIOK010000019">
    <property type="protein sequence ID" value="KAK4748855.1"/>
    <property type="molecule type" value="Genomic_DNA"/>
</dbReference>
<dbReference type="AlphaFoldDB" id="A0AAN7JLZ4"/>
<gene>
    <name evidence="2" type="ORF">SAY87_015441</name>
</gene>
<name>A0AAN7JLZ4_9MYRT</name>
<sequence>MRCEPHESAKWRSEPRFVKWIFIRHSELPKIISICRLPSIERISSPVFFSSGPRTLDQDVKKEVLTPVDPHVKLDIVEQSAVDPEIKKVAATPVDLHTGFETVEQAKKLGAPNKLSVVQDIKEEAERPVDPSMELHASNKPKHLGDPIRF</sequence>
<keyword evidence="3" id="KW-1185">Reference proteome</keyword>
<evidence type="ECO:0000313" key="2">
    <source>
        <dbReference type="EMBL" id="KAK4748855.1"/>
    </source>
</evidence>